<dbReference type="EMBL" id="JBBPFD010000105">
    <property type="protein sequence ID" value="KAK7880395.1"/>
    <property type="molecule type" value="Genomic_DNA"/>
</dbReference>
<name>A0AAW0MLM5_9GOBI</name>
<accession>A0AAW0MLM5</accession>
<gene>
    <name evidence="2" type="ORF">WMY93_032964</name>
</gene>
<dbReference type="InterPro" id="IPR027417">
    <property type="entry name" value="P-loop_NTPase"/>
</dbReference>
<dbReference type="GO" id="GO:0007018">
    <property type="term" value="P:microtubule-based movement"/>
    <property type="evidence" value="ECO:0007669"/>
    <property type="project" value="InterPro"/>
</dbReference>
<sequence>MGSDPRRTSRDWPKLSSALRRSYTLKPVHKLVQWVLGFLLSQTYSWDQGAPCRPISMGQGQEVHARRLLAQSRSDGGWLLLQNCHLGLHFLDELLESVTCGSEEEVHPGFRVWITTDVHDKFPITFLQSSIKFTNEPPLGESSAPEPCVCTTEQTRPEHVCVCSQDEGRLKRTLED</sequence>
<evidence type="ECO:0000313" key="3">
    <source>
        <dbReference type="Proteomes" id="UP001460270"/>
    </source>
</evidence>
<dbReference type="PANTHER" id="PTHR22878">
    <property type="entry name" value="DYNEIN HEAVY CHAIN 6, AXONEMAL-LIKE-RELATED"/>
    <property type="match status" value="1"/>
</dbReference>
<dbReference type="GO" id="GO:0045505">
    <property type="term" value="F:dynein intermediate chain binding"/>
    <property type="evidence" value="ECO:0007669"/>
    <property type="project" value="InterPro"/>
</dbReference>
<comment type="caution">
    <text evidence="2">The sequence shown here is derived from an EMBL/GenBank/DDBJ whole genome shotgun (WGS) entry which is preliminary data.</text>
</comment>
<dbReference type="AlphaFoldDB" id="A0AAW0MLM5"/>
<dbReference type="GO" id="GO:0030286">
    <property type="term" value="C:dynein complex"/>
    <property type="evidence" value="ECO:0007669"/>
    <property type="project" value="InterPro"/>
</dbReference>
<dbReference type="PANTHER" id="PTHR22878:SF63">
    <property type="entry name" value="DYNEIN AXONEMAL HEAVY CHAIN 10"/>
    <property type="match status" value="1"/>
</dbReference>
<dbReference type="InterPro" id="IPR026983">
    <property type="entry name" value="DHC"/>
</dbReference>
<dbReference type="Pfam" id="PF03028">
    <property type="entry name" value="Dynein_heavy"/>
    <property type="match status" value="1"/>
</dbReference>
<dbReference type="InterPro" id="IPR004273">
    <property type="entry name" value="Dynein_heavy_D6_P-loop"/>
</dbReference>
<dbReference type="Proteomes" id="UP001460270">
    <property type="component" value="Unassembled WGS sequence"/>
</dbReference>
<protein>
    <recommendedName>
        <fullName evidence="1">Dynein heavy chain region D6 P-loop domain-containing protein</fullName>
    </recommendedName>
</protein>
<dbReference type="Gene3D" id="3.40.50.300">
    <property type="entry name" value="P-loop containing nucleotide triphosphate hydrolases"/>
    <property type="match status" value="1"/>
</dbReference>
<dbReference type="GO" id="GO:0008569">
    <property type="term" value="F:minus-end-directed microtubule motor activity"/>
    <property type="evidence" value="ECO:0007669"/>
    <property type="project" value="InterPro"/>
</dbReference>
<reference evidence="3" key="1">
    <citation type="submission" date="2024-04" db="EMBL/GenBank/DDBJ databases">
        <title>Salinicola lusitanus LLJ914,a marine bacterium isolated from the Okinawa Trough.</title>
        <authorList>
            <person name="Li J."/>
        </authorList>
    </citation>
    <scope>NUCLEOTIDE SEQUENCE [LARGE SCALE GENOMIC DNA]</scope>
</reference>
<dbReference type="GO" id="GO:0051959">
    <property type="term" value="F:dynein light intermediate chain binding"/>
    <property type="evidence" value="ECO:0007669"/>
    <property type="project" value="InterPro"/>
</dbReference>
<keyword evidence="3" id="KW-1185">Reference proteome</keyword>
<evidence type="ECO:0000313" key="2">
    <source>
        <dbReference type="EMBL" id="KAK7880395.1"/>
    </source>
</evidence>
<feature type="domain" description="Dynein heavy chain region D6 P-loop" evidence="1">
    <location>
        <begin position="52"/>
        <end position="134"/>
    </location>
</feature>
<proteinExistence type="predicted"/>
<dbReference type="FunFam" id="3.40.50.300:FF:000320">
    <property type="entry name" value="Dynein, axonemal, heavy chain 5"/>
    <property type="match status" value="1"/>
</dbReference>
<organism evidence="2 3">
    <name type="scientific">Mugilogobius chulae</name>
    <name type="common">yellowstripe goby</name>
    <dbReference type="NCBI Taxonomy" id="88201"/>
    <lineage>
        <taxon>Eukaryota</taxon>
        <taxon>Metazoa</taxon>
        <taxon>Chordata</taxon>
        <taxon>Craniata</taxon>
        <taxon>Vertebrata</taxon>
        <taxon>Euteleostomi</taxon>
        <taxon>Actinopterygii</taxon>
        <taxon>Neopterygii</taxon>
        <taxon>Teleostei</taxon>
        <taxon>Neoteleostei</taxon>
        <taxon>Acanthomorphata</taxon>
        <taxon>Gobiaria</taxon>
        <taxon>Gobiiformes</taxon>
        <taxon>Gobioidei</taxon>
        <taxon>Gobiidae</taxon>
        <taxon>Gobionellinae</taxon>
        <taxon>Mugilogobius</taxon>
    </lineage>
</organism>
<evidence type="ECO:0000259" key="1">
    <source>
        <dbReference type="Pfam" id="PF03028"/>
    </source>
</evidence>